<dbReference type="Proteomes" id="UP000838160">
    <property type="component" value="Unassembled WGS sequence"/>
</dbReference>
<dbReference type="EMBL" id="CAKLCM010000002">
    <property type="protein sequence ID" value="CAH0525677.1"/>
    <property type="molecule type" value="Genomic_DNA"/>
</dbReference>
<organism evidence="1 2">
    <name type="scientific">Vibrio hippocampi</name>
    <dbReference type="NCBI Taxonomy" id="654686"/>
    <lineage>
        <taxon>Bacteria</taxon>
        <taxon>Pseudomonadati</taxon>
        <taxon>Pseudomonadota</taxon>
        <taxon>Gammaproteobacteria</taxon>
        <taxon>Vibrionales</taxon>
        <taxon>Vibrionaceae</taxon>
        <taxon>Vibrio</taxon>
    </lineage>
</organism>
<protein>
    <submittedName>
        <fullName evidence="1">Uncharacterized protein</fullName>
    </submittedName>
</protein>
<name>A0ABN8DK61_9VIBR</name>
<reference evidence="1" key="1">
    <citation type="submission" date="2021-12" db="EMBL/GenBank/DDBJ databases">
        <authorList>
            <person name="Rodrigo-Torres L."/>
            <person name="Arahal R. D."/>
            <person name="Lucena T."/>
        </authorList>
    </citation>
    <scope>NUCLEOTIDE SEQUENCE</scope>
    <source>
        <strain evidence="1">CECT 8226</strain>
    </source>
</reference>
<keyword evidence="2" id="KW-1185">Reference proteome</keyword>
<accession>A0ABN8DK61</accession>
<evidence type="ECO:0000313" key="1">
    <source>
        <dbReference type="EMBL" id="CAH0525677.1"/>
    </source>
</evidence>
<gene>
    <name evidence="1" type="ORF">VHP8226_01207</name>
</gene>
<evidence type="ECO:0000313" key="2">
    <source>
        <dbReference type="Proteomes" id="UP000838160"/>
    </source>
</evidence>
<comment type="caution">
    <text evidence="1">The sequence shown here is derived from an EMBL/GenBank/DDBJ whole genome shotgun (WGS) entry which is preliminary data.</text>
</comment>
<proteinExistence type="predicted"/>
<sequence>MKFFERQSKQSDYEFLFTLKKSAEYDAINAVFGWDEQVQRDIHKSEWKEAQHYRNSKLKGEK</sequence>